<accession>A0A4Y9T637</accession>
<evidence type="ECO:0000313" key="1">
    <source>
        <dbReference type="EMBL" id="TFW33595.1"/>
    </source>
</evidence>
<organism evidence="1 2">
    <name type="scientific">Massilia horti</name>
    <dbReference type="NCBI Taxonomy" id="2562153"/>
    <lineage>
        <taxon>Bacteria</taxon>
        <taxon>Pseudomonadati</taxon>
        <taxon>Pseudomonadota</taxon>
        <taxon>Betaproteobacteria</taxon>
        <taxon>Burkholderiales</taxon>
        <taxon>Oxalobacteraceae</taxon>
        <taxon>Telluria group</taxon>
        <taxon>Massilia</taxon>
    </lineage>
</organism>
<dbReference type="Gene3D" id="3.40.50.300">
    <property type="entry name" value="P-loop containing nucleotide triphosphate hydrolases"/>
    <property type="match status" value="1"/>
</dbReference>
<dbReference type="Proteomes" id="UP000297258">
    <property type="component" value="Unassembled WGS sequence"/>
</dbReference>
<evidence type="ECO:0000313" key="2">
    <source>
        <dbReference type="Proteomes" id="UP000297258"/>
    </source>
</evidence>
<reference evidence="1 2" key="1">
    <citation type="submission" date="2019-03" db="EMBL/GenBank/DDBJ databases">
        <title>Draft genome of Massilia hortus sp. nov., a novel bacterial species of the Oxalobacteraceae family.</title>
        <authorList>
            <person name="Peta V."/>
            <person name="Raths R."/>
            <person name="Bucking H."/>
        </authorList>
    </citation>
    <scope>NUCLEOTIDE SEQUENCE [LARGE SCALE GENOMIC DNA]</scope>
    <source>
        <strain evidence="1 2">ONC3</strain>
    </source>
</reference>
<dbReference type="Pfam" id="PF13481">
    <property type="entry name" value="AAA_25"/>
    <property type="match status" value="1"/>
</dbReference>
<dbReference type="SUPFAM" id="SSF52540">
    <property type="entry name" value="P-loop containing nucleoside triphosphate hydrolases"/>
    <property type="match status" value="1"/>
</dbReference>
<sequence>MQVIPGSVHIPNASQVLAHLTSKQIDLGSIWGQGMSKKSDASDVLGNSPSHGVIAREQAPRYQFLAPQFDNLPEELKKQPRWVVWRAEGGAGLKPTKVPYDPTLSTYRRASSIDPQTWGTYEQAVAAYMEGGYTGVAIVLDGDGIVGIDIDHCMIDDEPSLPAMSLMHKLGVEYIEVSPSGTGLRGFGYAEQLQKGVSGNLDGLKVELYSNKRYLTITGRVLKSGPFARLNGFTDLANTINANKVSKPAGVTATGTQEERLADWMGQVFSGDFYHDSLRNLAGSFIASGMQPGAVVSSLRGLMHSSRGRHDDRWKARMSEIPKLVDSAVKKFSPEVVDHSRLLRPTANAANDSEPTTRFKVLTAEQMAQAEFIKWTIRGLLPQIGLAALFGPSGSGKSFLTLDLSVSIASGVPEWYGMRVTQCPVTYCVLEGEGGMGKRVVAWEKYRGQKMPDTLRFIAQQFDLTVATDVEELAIAIRSAGGANGLIVLDTLNRATPGSDENSSKDMGVIIANTKALQQLTGGMVLLVHHTGKDESKGMRGHSSLFAAMDCVIGVVTGKGLSWTVAKSKDDVTGTLHGFRLEQVVVGEDEDGSDITSCVAVSTAPAFAQCGSKKLGQNQQIARDVLCDLFNCNPDGLLITYGAAYDAVADAMDVEPKRKRERAKKTIATLARYGMIEMTDTHIKRLPALGD</sequence>
<dbReference type="EMBL" id="SPUM01000038">
    <property type="protein sequence ID" value="TFW33595.1"/>
    <property type="molecule type" value="Genomic_DNA"/>
</dbReference>
<protein>
    <submittedName>
        <fullName evidence="1">Uncharacterized protein</fullName>
    </submittedName>
</protein>
<proteinExistence type="predicted"/>
<dbReference type="AlphaFoldDB" id="A0A4Y9T637"/>
<gene>
    <name evidence="1" type="ORF">E4O92_06270</name>
</gene>
<dbReference type="InterPro" id="IPR027417">
    <property type="entry name" value="P-loop_NTPase"/>
</dbReference>
<name>A0A4Y9T637_9BURK</name>
<keyword evidence="2" id="KW-1185">Reference proteome</keyword>
<comment type="caution">
    <text evidence="1">The sequence shown here is derived from an EMBL/GenBank/DDBJ whole genome shotgun (WGS) entry which is preliminary data.</text>
</comment>
<dbReference type="OrthoDB" id="8905164at2"/>